<dbReference type="Gene3D" id="3.40.50.720">
    <property type="entry name" value="NAD(P)-binding Rossmann-like Domain"/>
    <property type="match status" value="1"/>
</dbReference>
<evidence type="ECO:0000256" key="2">
    <source>
        <dbReference type="ARBA" id="ARBA00023002"/>
    </source>
</evidence>
<dbReference type="Proteomes" id="UP000036700">
    <property type="component" value="Chromosome"/>
</dbReference>
<name>A0A0G3EQT4_9BURK</name>
<evidence type="ECO:0000256" key="3">
    <source>
        <dbReference type="RuleBase" id="RU000363"/>
    </source>
</evidence>
<dbReference type="Pfam" id="PF00106">
    <property type="entry name" value="adh_short"/>
    <property type="match status" value="1"/>
</dbReference>
<dbReference type="OrthoDB" id="9789083at2"/>
<dbReference type="PANTHER" id="PTHR43976:SF16">
    <property type="entry name" value="SHORT-CHAIN DEHYDROGENASE_REDUCTASE FAMILY PROTEIN"/>
    <property type="match status" value="1"/>
</dbReference>
<dbReference type="RefSeq" id="WP_047215301.1">
    <property type="nucleotide sequence ID" value="NZ_CP011568.3"/>
</dbReference>
<dbReference type="EMBL" id="CP011568">
    <property type="protein sequence ID" value="AKJ69398.1"/>
    <property type="molecule type" value="Genomic_DNA"/>
</dbReference>
<comment type="similarity">
    <text evidence="1 3">Belongs to the short-chain dehydrogenases/reductases (SDR) family.</text>
</comment>
<gene>
    <name evidence="4" type="ORF">ABW99_15410</name>
</gene>
<dbReference type="PATRIC" id="fig|445709.3.peg.3261"/>
<dbReference type="KEGG" id="ptx:ABW99_15410"/>
<dbReference type="PRINTS" id="PR00081">
    <property type="entry name" value="GDHRDH"/>
</dbReference>
<dbReference type="InterPro" id="IPR002347">
    <property type="entry name" value="SDR_fam"/>
</dbReference>
<dbReference type="CDD" id="cd05374">
    <property type="entry name" value="17beta-HSD-like_SDR_c"/>
    <property type="match status" value="1"/>
</dbReference>
<dbReference type="AlphaFoldDB" id="A0A0G3EQT4"/>
<dbReference type="InterPro" id="IPR051911">
    <property type="entry name" value="SDR_oxidoreductase"/>
</dbReference>
<dbReference type="GO" id="GO:0016491">
    <property type="term" value="F:oxidoreductase activity"/>
    <property type="evidence" value="ECO:0007669"/>
    <property type="project" value="UniProtKB-KW"/>
</dbReference>
<dbReference type="STRING" id="445709.ABW99_15410"/>
<dbReference type="InterPro" id="IPR036291">
    <property type="entry name" value="NAD(P)-bd_dom_sf"/>
</dbReference>
<dbReference type="SUPFAM" id="SSF51735">
    <property type="entry name" value="NAD(P)-binding Rossmann-fold domains"/>
    <property type="match status" value="1"/>
</dbReference>
<protein>
    <submittedName>
        <fullName evidence="4">Dehydrogenase</fullName>
    </submittedName>
</protein>
<dbReference type="PANTHER" id="PTHR43976">
    <property type="entry name" value="SHORT CHAIN DEHYDROGENASE"/>
    <property type="match status" value="1"/>
</dbReference>
<accession>A0A0G3EQT4</accession>
<dbReference type="InterPro" id="IPR020904">
    <property type="entry name" value="Sc_DH/Rdtase_CS"/>
</dbReference>
<keyword evidence="5" id="KW-1185">Reference proteome</keyword>
<evidence type="ECO:0000313" key="4">
    <source>
        <dbReference type="EMBL" id="AKJ69398.1"/>
    </source>
</evidence>
<organism evidence="4 5">
    <name type="scientific">Pandoraea thiooxydans</name>
    <dbReference type="NCBI Taxonomy" id="445709"/>
    <lineage>
        <taxon>Bacteria</taxon>
        <taxon>Pseudomonadati</taxon>
        <taxon>Pseudomonadota</taxon>
        <taxon>Betaproteobacteria</taxon>
        <taxon>Burkholderiales</taxon>
        <taxon>Burkholderiaceae</taxon>
        <taxon>Pandoraea</taxon>
    </lineage>
</organism>
<reference evidence="5" key="1">
    <citation type="submission" date="2015-06" db="EMBL/GenBank/DDBJ databases">
        <authorList>
            <person name="Lim Y.L."/>
            <person name="Ee R."/>
            <person name="Yong D."/>
            <person name="How K.Y."/>
            <person name="Yin W.F."/>
            <person name="Chan K.G."/>
        </authorList>
    </citation>
    <scope>NUCLEOTIDE SEQUENCE [LARGE SCALE GENOMIC DNA]</scope>
    <source>
        <strain evidence="5">DSM 25325</strain>
    </source>
</reference>
<keyword evidence="2" id="KW-0560">Oxidoreductase</keyword>
<dbReference type="PRINTS" id="PR00080">
    <property type="entry name" value="SDRFAMILY"/>
</dbReference>
<proteinExistence type="inferred from homology"/>
<sequence length="249" mass="27429">MKTVLITGCSSGFGLEIARYFLDREWRVIATMRTPREDVLPRSDRLSILALDVRDPQSIRKAIDAAGPIDVLVNNAGIGFLNALEGTPMDTVRDIFETNTLGTIAMTQAVLPQFRERRAGVIINVTSTVTCRPLHLLSVYTASKSAVNAFSESLALELEQFNVRVRVVLPGRAPSTRFGENARARMTDGFAEPYGAIVQQILENWQKDTTVTHASDVAEGVWLAATDASSPFMIPAGEDAIEWYNTRTR</sequence>
<evidence type="ECO:0000313" key="5">
    <source>
        <dbReference type="Proteomes" id="UP000036700"/>
    </source>
</evidence>
<evidence type="ECO:0000256" key="1">
    <source>
        <dbReference type="ARBA" id="ARBA00006484"/>
    </source>
</evidence>
<dbReference type="PROSITE" id="PS00061">
    <property type="entry name" value="ADH_SHORT"/>
    <property type="match status" value="1"/>
</dbReference>